<organism evidence="2 3">
    <name type="scientific">Habropoda laboriosa</name>
    <dbReference type="NCBI Taxonomy" id="597456"/>
    <lineage>
        <taxon>Eukaryota</taxon>
        <taxon>Metazoa</taxon>
        <taxon>Ecdysozoa</taxon>
        <taxon>Arthropoda</taxon>
        <taxon>Hexapoda</taxon>
        <taxon>Insecta</taxon>
        <taxon>Pterygota</taxon>
        <taxon>Neoptera</taxon>
        <taxon>Endopterygota</taxon>
        <taxon>Hymenoptera</taxon>
        <taxon>Apocrita</taxon>
        <taxon>Aculeata</taxon>
        <taxon>Apoidea</taxon>
        <taxon>Anthophila</taxon>
        <taxon>Apidae</taxon>
        <taxon>Habropoda</taxon>
    </lineage>
</organism>
<dbReference type="Proteomes" id="UP000053825">
    <property type="component" value="Unassembled WGS sequence"/>
</dbReference>
<accession>A0A0L7R7A1</accession>
<name>A0A0L7R7A1_9HYME</name>
<evidence type="ECO:0000256" key="1">
    <source>
        <dbReference type="SAM" id="MobiDB-lite"/>
    </source>
</evidence>
<sequence>PLVYPRNKLQSQITESNSFGVSRGMSQFQVCQQGFSGRGDFFHGVAHTGTQRSRGKMENSRPGKKQ</sequence>
<dbReference type="AlphaFoldDB" id="A0A0L7R7A1"/>
<keyword evidence="3" id="KW-1185">Reference proteome</keyword>
<proteinExistence type="predicted"/>
<feature type="compositionally biased region" description="Basic and acidic residues" evidence="1">
    <location>
        <begin position="55"/>
        <end position="66"/>
    </location>
</feature>
<reference evidence="2 3" key="1">
    <citation type="submission" date="2015-07" db="EMBL/GenBank/DDBJ databases">
        <title>The genome of Habropoda laboriosa.</title>
        <authorList>
            <person name="Pan H."/>
            <person name="Kapheim K."/>
        </authorList>
    </citation>
    <scope>NUCLEOTIDE SEQUENCE [LARGE SCALE GENOMIC DNA]</scope>
    <source>
        <strain evidence="2">0110345459</strain>
    </source>
</reference>
<dbReference type="EMBL" id="KQ414645">
    <property type="protein sequence ID" value="KOC66636.1"/>
    <property type="molecule type" value="Genomic_DNA"/>
</dbReference>
<feature type="non-terminal residue" evidence="2">
    <location>
        <position position="1"/>
    </location>
</feature>
<evidence type="ECO:0000313" key="3">
    <source>
        <dbReference type="Proteomes" id="UP000053825"/>
    </source>
</evidence>
<gene>
    <name evidence="2" type="ORF">WH47_00944</name>
</gene>
<feature type="region of interest" description="Disordered" evidence="1">
    <location>
        <begin position="42"/>
        <end position="66"/>
    </location>
</feature>
<evidence type="ECO:0000313" key="2">
    <source>
        <dbReference type="EMBL" id="KOC66636.1"/>
    </source>
</evidence>
<protein>
    <submittedName>
        <fullName evidence="2">Uncharacterized protein</fullName>
    </submittedName>
</protein>